<keyword evidence="3" id="KW-0346">Stress response</keyword>
<sequence>MSRILTVLMLCLIALGCATGGAGNAQVSSTDPEAVLNKTWQWTVISGPQHDVAVIGPERYTIFLADGRAQVKFDCNGGGGTYEISRGRLSFGPMMSTKMFCRDSQDIIFADNLQNASSFKVEDGVLYLTLADNQTIMQFRQAPNE</sequence>
<feature type="chain" id="PRO_5013314232" evidence="1">
    <location>
        <begin position="26"/>
        <end position="145"/>
    </location>
</feature>
<dbReference type="EMBL" id="FQZU01000018">
    <property type="protein sequence ID" value="SHK12644.1"/>
    <property type="molecule type" value="Genomic_DNA"/>
</dbReference>
<dbReference type="RefSeq" id="WP_083611048.1">
    <property type="nucleotide sequence ID" value="NZ_FQZU01000018.1"/>
</dbReference>
<keyword evidence="1" id="KW-0732">Signal</keyword>
<dbReference type="OrthoDB" id="5421423at2"/>
<feature type="domain" description="DUF306" evidence="2">
    <location>
        <begin position="37"/>
        <end position="140"/>
    </location>
</feature>
<evidence type="ECO:0000313" key="3">
    <source>
        <dbReference type="EMBL" id="SHK12644.1"/>
    </source>
</evidence>
<reference evidence="4" key="1">
    <citation type="submission" date="2016-11" db="EMBL/GenBank/DDBJ databases">
        <authorList>
            <person name="Varghese N."/>
            <person name="Submissions S."/>
        </authorList>
    </citation>
    <scope>NUCLEOTIDE SEQUENCE [LARGE SCALE GENOMIC DNA]</scope>
    <source>
        <strain evidence="4">DSM 16219</strain>
    </source>
</reference>
<dbReference type="InterPro" id="IPR038670">
    <property type="entry name" value="HslJ-like_sf"/>
</dbReference>
<name>A0A1M6PXD7_9BACT</name>
<dbReference type="PANTHER" id="PTHR35535">
    <property type="entry name" value="HEAT SHOCK PROTEIN HSLJ"/>
    <property type="match status" value="1"/>
</dbReference>
<evidence type="ECO:0000256" key="1">
    <source>
        <dbReference type="SAM" id="SignalP"/>
    </source>
</evidence>
<proteinExistence type="predicted"/>
<dbReference type="PROSITE" id="PS51257">
    <property type="entry name" value="PROKAR_LIPOPROTEIN"/>
    <property type="match status" value="1"/>
</dbReference>
<dbReference type="Gene3D" id="2.40.128.270">
    <property type="match status" value="1"/>
</dbReference>
<dbReference type="InterPro" id="IPR053147">
    <property type="entry name" value="Hsp_HslJ-like"/>
</dbReference>
<evidence type="ECO:0000259" key="2">
    <source>
        <dbReference type="Pfam" id="PF03724"/>
    </source>
</evidence>
<dbReference type="InterPro" id="IPR005184">
    <property type="entry name" value="DUF306_Meta_HslJ"/>
</dbReference>
<evidence type="ECO:0000313" key="4">
    <source>
        <dbReference type="Proteomes" id="UP000183994"/>
    </source>
</evidence>
<dbReference type="STRING" id="1121393.SAMN02745216_02939"/>
<protein>
    <submittedName>
        <fullName evidence="3">Heat shock protein HslJ</fullName>
    </submittedName>
</protein>
<dbReference type="Proteomes" id="UP000183994">
    <property type="component" value="Unassembled WGS sequence"/>
</dbReference>
<dbReference type="PANTHER" id="PTHR35535:SF2">
    <property type="entry name" value="DUF306 DOMAIN-CONTAINING PROTEIN"/>
    <property type="match status" value="1"/>
</dbReference>
<organism evidence="3 4">
    <name type="scientific">Desulfatibacillum alkenivorans DSM 16219</name>
    <dbReference type="NCBI Taxonomy" id="1121393"/>
    <lineage>
        <taxon>Bacteria</taxon>
        <taxon>Pseudomonadati</taxon>
        <taxon>Thermodesulfobacteriota</taxon>
        <taxon>Desulfobacteria</taxon>
        <taxon>Desulfobacterales</taxon>
        <taxon>Desulfatibacillaceae</taxon>
        <taxon>Desulfatibacillum</taxon>
    </lineage>
</organism>
<accession>A0A1M6PXD7</accession>
<keyword evidence="4" id="KW-1185">Reference proteome</keyword>
<feature type="signal peptide" evidence="1">
    <location>
        <begin position="1"/>
        <end position="25"/>
    </location>
</feature>
<dbReference type="AlphaFoldDB" id="A0A1M6PXD7"/>
<dbReference type="Pfam" id="PF03724">
    <property type="entry name" value="META"/>
    <property type="match status" value="1"/>
</dbReference>
<gene>
    <name evidence="3" type="ORF">SAMN02745216_02939</name>
</gene>